<evidence type="ECO:0000256" key="4">
    <source>
        <dbReference type="ARBA" id="ARBA00022692"/>
    </source>
</evidence>
<comment type="similarity">
    <text evidence="7">Belongs to the binding-protein-dependent transport system permease family.</text>
</comment>
<proteinExistence type="inferred from homology"/>
<dbReference type="EMBL" id="AP023356">
    <property type="protein sequence ID" value="BCJ42076.1"/>
    <property type="molecule type" value="Genomic_DNA"/>
</dbReference>
<dbReference type="Pfam" id="PF00528">
    <property type="entry name" value="BPD_transp_1"/>
    <property type="match status" value="1"/>
</dbReference>
<evidence type="ECO:0000256" key="5">
    <source>
        <dbReference type="ARBA" id="ARBA00022989"/>
    </source>
</evidence>
<dbReference type="InterPro" id="IPR000515">
    <property type="entry name" value="MetI-like"/>
</dbReference>
<comment type="subcellular location">
    <subcellularLocation>
        <location evidence="1 7">Cell membrane</location>
        <topology evidence="1 7">Multi-pass membrane protein</topology>
    </subcellularLocation>
</comment>
<dbReference type="RefSeq" id="WP_189334376.1">
    <property type="nucleotide sequence ID" value="NZ_AP023356.1"/>
</dbReference>
<feature type="transmembrane region" description="Helical" evidence="7">
    <location>
        <begin position="242"/>
        <end position="260"/>
    </location>
</feature>
<feature type="transmembrane region" description="Helical" evidence="7">
    <location>
        <begin position="12"/>
        <end position="30"/>
    </location>
</feature>
<keyword evidence="2 7" id="KW-0813">Transport</keyword>
<dbReference type="PROSITE" id="PS50928">
    <property type="entry name" value="ABC_TM1"/>
    <property type="match status" value="1"/>
</dbReference>
<feature type="domain" description="ABC transmembrane type-1" evidence="8">
    <location>
        <begin position="110"/>
        <end position="315"/>
    </location>
</feature>
<reference evidence="9 10" key="1">
    <citation type="submission" date="2020-08" db="EMBL/GenBank/DDBJ databases">
        <title>Whole genome shotgun sequence of Actinoplanes ianthinogenes NBRC 13996.</title>
        <authorList>
            <person name="Komaki H."/>
            <person name="Tamura T."/>
        </authorList>
    </citation>
    <scope>NUCLEOTIDE SEQUENCE [LARGE SCALE GENOMIC DNA]</scope>
    <source>
        <strain evidence="9 10">NBRC 13996</strain>
    </source>
</reference>
<gene>
    <name evidence="9" type="primary">oppB</name>
    <name evidence="9" type="ORF">Aiant_27330</name>
</gene>
<accession>A0ABN6C9H2</accession>
<feature type="transmembrane region" description="Helical" evidence="7">
    <location>
        <begin position="157"/>
        <end position="174"/>
    </location>
</feature>
<evidence type="ECO:0000256" key="3">
    <source>
        <dbReference type="ARBA" id="ARBA00022475"/>
    </source>
</evidence>
<dbReference type="PANTHER" id="PTHR30465">
    <property type="entry name" value="INNER MEMBRANE ABC TRANSPORTER"/>
    <property type="match status" value="1"/>
</dbReference>
<evidence type="ECO:0000256" key="1">
    <source>
        <dbReference type="ARBA" id="ARBA00004651"/>
    </source>
</evidence>
<dbReference type="PANTHER" id="PTHR30465:SF0">
    <property type="entry name" value="OLIGOPEPTIDE TRANSPORT SYSTEM PERMEASE PROTEIN APPB"/>
    <property type="match status" value="1"/>
</dbReference>
<keyword evidence="4 7" id="KW-0812">Transmembrane</keyword>
<keyword evidence="10" id="KW-1185">Reference proteome</keyword>
<evidence type="ECO:0000256" key="6">
    <source>
        <dbReference type="ARBA" id="ARBA00023136"/>
    </source>
</evidence>
<evidence type="ECO:0000256" key="2">
    <source>
        <dbReference type="ARBA" id="ARBA00022448"/>
    </source>
</evidence>
<evidence type="ECO:0000256" key="7">
    <source>
        <dbReference type="RuleBase" id="RU363032"/>
    </source>
</evidence>
<keyword evidence="3" id="KW-1003">Cell membrane</keyword>
<organism evidence="9 10">
    <name type="scientific">Actinoplanes ianthinogenes</name>
    <dbReference type="NCBI Taxonomy" id="122358"/>
    <lineage>
        <taxon>Bacteria</taxon>
        <taxon>Bacillati</taxon>
        <taxon>Actinomycetota</taxon>
        <taxon>Actinomycetes</taxon>
        <taxon>Micromonosporales</taxon>
        <taxon>Micromonosporaceae</taxon>
        <taxon>Actinoplanes</taxon>
    </lineage>
</organism>
<dbReference type="InterPro" id="IPR035906">
    <property type="entry name" value="MetI-like_sf"/>
</dbReference>
<dbReference type="SUPFAM" id="SSF161098">
    <property type="entry name" value="MetI-like"/>
    <property type="match status" value="1"/>
</dbReference>
<dbReference type="Gene3D" id="1.10.3720.10">
    <property type="entry name" value="MetI-like"/>
    <property type="match status" value="1"/>
</dbReference>
<evidence type="ECO:0000259" key="8">
    <source>
        <dbReference type="PROSITE" id="PS50928"/>
    </source>
</evidence>
<evidence type="ECO:0000313" key="9">
    <source>
        <dbReference type="EMBL" id="BCJ42076.1"/>
    </source>
</evidence>
<feature type="transmembrane region" description="Helical" evidence="7">
    <location>
        <begin position="112"/>
        <end position="136"/>
    </location>
</feature>
<dbReference type="CDD" id="cd06261">
    <property type="entry name" value="TM_PBP2"/>
    <property type="match status" value="1"/>
</dbReference>
<name>A0ABN6C9H2_9ACTN</name>
<sequence length="325" mass="34972">MLLYILRRVASSVTVVILALVTSFALFFLAPTDPAGVICGPKCTPERLADIEGSLDLDKPALEQLGSYLKGIAVGREYSSGGVERHCDAPCLGYSYTLNQPVTTLLRQALPVTFSIVLGGAVIYFSLGVLIGSVAARHRGTSLDRTVISGAQLINSVPYFVVALLVALYVTVLPDSEYHPLLTNPIAWAAGLLAAWLTLGVTNAAYYTRYARSSMVESLGQDYVRTARSKGISARRVAYRHGLRAALTPVVTILGMDIAFQLTNTLFTETIFGLPGIGLLTLRAFATYDLPVMLGSVLLGSIMLVLLNLLVDVLYTFLDPRVRLG</sequence>
<protein>
    <submittedName>
        <fullName evidence="9">Peptide ABC transporter permease</fullName>
    </submittedName>
</protein>
<keyword evidence="6 7" id="KW-0472">Membrane</keyword>
<dbReference type="Proteomes" id="UP000676967">
    <property type="component" value="Chromosome"/>
</dbReference>
<keyword evidence="5 7" id="KW-1133">Transmembrane helix</keyword>
<evidence type="ECO:0000313" key="10">
    <source>
        <dbReference type="Proteomes" id="UP000676967"/>
    </source>
</evidence>
<dbReference type="InterPro" id="IPR045621">
    <property type="entry name" value="BPD_transp_1_N"/>
</dbReference>
<dbReference type="Pfam" id="PF19300">
    <property type="entry name" value="BPD_transp_1_N"/>
    <property type="match status" value="1"/>
</dbReference>
<feature type="transmembrane region" description="Helical" evidence="7">
    <location>
        <begin position="266"/>
        <end position="285"/>
    </location>
</feature>
<feature type="transmembrane region" description="Helical" evidence="7">
    <location>
        <begin position="186"/>
        <end position="206"/>
    </location>
</feature>
<feature type="transmembrane region" description="Helical" evidence="7">
    <location>
        <begin position="297"/>
        <end position="318"/>
    </location>
</feature>